<dbReference type="Proteomes" id="UP000060487">
    <property type="component" value="Unassembled WGS sequence"/>
</dbReference>
<dbReference type="RefSeq" id="WP_157072810.1">
    <property type="nucleotide sequence ID" value="NZ_LNQR01000027.1"/>
</dbReference>
<proteinExistence type="predicted"/>
<protein>
    <submittedName>
        <fullName evidence="1">Primosome component-like protein</fullName>
    </submittedName>
</protein>
<evidence type="ECO:0000313" key="1">
    <source>
        <dbReference type="EMBL" id="KWT91875.1"/>
    </source>
</evidence>
<comment type="caution">
    <text evidence="1">The sequence shown here is derived from an EMBL/GenBank/DDBJ whole genome shotgun (WGS) entry which is preliminary data.</text>
</comment>
<name>A0ABR5SI13_9BACT</name>
<accession>A0ABR5SI13</accession>
<organism evidence="1 2">
    <name type="scientific">Candidatus Magnetominusculus xianensis</name>
    <dbReference type="NCBI Taxonomy" id="1748249"/>
    <lineage>
        <taxon>Bacteria</taxon>
        <taxon>Pseudomonadati</taxon>
        <taxon>Nitrospirota</taxon>
        <taxon>Nitrospiria</taxon>
        <taxon>Nitrospirales</taxon>
        <taxon>Nitrospiraceae</taxon>
        <taxon>Candidatus Magnetominusculus</taxon>
    </lineage>
</organism>
<gene>
    <name evidence="1" type="ORF">ASN18_0678</name>
</gene>
<dbReference type="EMBL" id="LNQR01000027">
    <property type="protein sequence ID" value="KWT91875.1"/>
    <property type="molecule type" value="Genomic_DNA"/>
</dbReference>
<reference evidence="1 2" key="1">
    <citation type="submission" date="2015-11" db="EMBL/GenBank/DDBJ databases">
        <authorList>
            <person name="Lin W."/>
        </authorList>
    </citation>
    <scope>NUCLEOTIDE SEQUENCE [LARGE SCALE GENOMIC DNA]</scope>
    <source>
        <strain evidence="1 2">HCH-1</strain>
    </source>
</reference>
<keyword evidence="2" id="KW-1185">Reference proteome</keyword>
<evidence type="ECO:0000313" key="2">
    <source>
        <dbReference type="Proteomes" id="UP000060487"/>
    </source>
</evidence>
<sequence>MKRGFTRSWRKELTSMVWLMPPIYHRVFYWLRQKAKWQQELVPTDRGIGIWLEPGMLITSYQIISEGVAYSDMGVLRTPSKKTIGKILKWLEKNEQIQIVAGHYGTTIRISNWEKYQSARYETLSNASKTNTANSKRKRRKADPYAHLYIEEVNSRKQVQRGSN</sequence>